<evidence type="ECO:0000259" key="3">
    <source>
        <dbReference type="PROSITE" id="PS50977"/>
    </source>
</evidence>
<dbReference type="Proteomes" id="UP000282957">
    <property type="component" value="Unassembled WGS sequence"/>
</dbReference>
<protein>
    <submittedName>
        <fullName evidence="4">TetR/AcrR family transcriptional regulator</fullName>
    </submittedName>
</protein>
<feature type="domain" description="HTH tetR-type" evidence="3">
    <location>
        <begin position="23"/>
        <end position="83"/>
    </location>
</feature>
<dbReference type="GO" id="GO:0003677">
    <property type="term" value="F:DNA binding"/>
    <property type="evidence" value="ECO:0007669"/>
    <property type="project" value="UniProtKB-UniRule"/>
</dbReference>
<evidence type="ECO:0000256" key="1">
    <source>
        <dbReference type="ARBA" id="ARBA00023125"/>
    </source>
</evidence>
<gene>
    <name evidence="4" type="ORF">EOD42_08405</name>
</gene>
<comment type="caution">
    <text evidence="4">The sequence shown here is derived from an EMBL/GenBank/DDBJ whole genome shotgun (WGS) entry which is preliminary data.</text>
</comment>
<dbReference type="Gene3D" id="1.10.357.10">
    <property type="entry name" value="Tetracycline Repressor, domain 2"/>
    <property type="match status" value="1"/>
</dbReference>
<dbReference type="AlphaFoldDB" id="A0A437MJI3"/>
<proteinExistence type="predicted"/>
<evidence type="ECO:0000313" key="4">
    <source>
        <dbReference type="EMBL" id="RVT97810.1"/>
    </source>
</evidence>
<evidence type="ECO:0000256" key="2">
    <source>
        <dbReference type="PROSITE-ProRule" id="PRU00335"/>
    </source>
</evidence>
<organism evidence="4 5">
    <name type="scientific">Rhodovarius crocodyli</name>
    <dbReference type="NCBI Taxonomy" id="1979269"/>
    <lineage>
        <taxon>Bacteria</taxon>
        <taxon>Pseudomonadati</taxon>
        <taxon>Pseudomonadota</taxon>
        <taxon>Alphaproteobacteria</taxon>
        <taxon>Acetobacterales</taxon>
        <taxon>Roseomonadaceae</taxon>
        <taxon>Rhodovarius</taxon>
    </lineage>
</organism>
<feature type="DNA-binding region" description="H-T-H motif" evidence="2">
    <location>
        <begin position="46"/>
        <end position="65"/>
    </location>
</feature>
<dbReference type="EMBL" id="SACL01000002">
    <property type="protein sequence ID" value="RVT97810.1"/>
    <property type="molecule type" value="Genomic_DNA"/>
</dbReference>
<evidence type="ECO:0000313" key="5">
    <source>
        <dbReference type="Proteomes" id="UP000282957"/>
    </source>
</evidence>
<reference evidence="4 5" key="1">
    <citation type="submission" date="2019-01" db="EMBL/GenBank/DDBJ databases">
        <authorList>
            <person name="Chen W.-M."/>
        </authorList>
    </citation>
    <scope>NUCLEOTIDE SEQUENCE [LARGE SCALE GENOMIC DNA]</scope>
    <source>
        <strain evidence="4 5">CCP-6</strain>
    </source>
</reference>
<keyword evidence="5" id="KW-1185">Reference proteome</keyword>
<dbReference type="RefSeq" id="WP_127787038.1">
    <property type="nucleotide sequence ID" value="NZ_SACL01000002.1"/>
</dbReference>
<dbReference type="Pfam" id="PF00440">
    <property type="entry name" value="TetR_N"/>
    <property type="match status" value="1"/>
</dbReference>
<name>A0A437MJI3_9PROT</name>
<sequence>MKSNPEHPAKRSYRQGARAIAAEQTAHRILDAFDAALTADWFDLVTLDRVARDAGVSVPTVVRRFGSKEGLLEASWQRMAVSIKARRVVHPGDIDAMLRVLIEDYEITGDKVMRALHQEARWPALRAANDIGRRNHRAWVGECMAPWLAPLPAEARERRLDALVAATDLTLWNLIRRDMGRPPEALRTVMFTFIMGAIAPQETPDA</sequence>
<dbReference type="PROSITE" id="PS50977">
    <property type="entry name" value="HTH_TETR_2"/>
    <property type="match status" value="1"/>
</dbReference>
<accession>A0A437MJI3</accession>
<dbReference type="InterPro" id="IPR001647">
    <property type="entry name" value="HTH_TetR"/>
</dbReference>
<keyword evidence="1 2" id="KW-0238">DNA-binding</keyword>
<dbReference type="SUPFAM" id="SSF46689">
    <property type="entry name" value="Homeodomain-like"/>
    <property type="match status" value="1"/>
</dbReference>
<dbReference type="OrthoDB" id="9795011at2"/>
<dbReference type="InterPro" id="IPR009057">
    <property type="entry name" value="Homeodomain-like_sf"/>
</dbReference>